<protein>
    <recommendedName>
        <fullName evidence="2">LTD domain-containing protein</fullName>
    </recommendedName>
</protein>
<feature type="domain" description="LTD" evidence="2">
    <location>
        <begin position="129"/>
        <end position="267"/>
    </location>
</feature>
<dbReference type="PROSITE" id="PS51841">
    <property type="entry name" value="LTD"/>
    <property type="match status" value="1"/>
</dbReference>
<dbReference type="AlphaFoldDB" id="A0A2H0UMD1"/>
<organism evidence="3 4">
    <name type="scientific">Candidatus Harrisonbacteria bacterium CG10_big_fil_rev_8_21_14_0_10_45_28</name>
    <dbReference type="NCBI Taxonomy" id="1974586"/>
    <lineage>
        <taxon>Bacteria</taxon>
        <taxon>Candidatus Harrisoniibacteriota</taxon>
    </lineage>
</organism>
<evidence type="ECO:0000313" key="4">
    <source>
        <dbReference type="Proteomes" id="UP000230903"/>
    </source>
</evidence>
<evidence type="ECO:0000313" key="3">
    <source>
        <dbReference type="EMBL" id="PIR87564.1"/>
    </source>
</evidence>
<reference evidence="4" key="1">
    <citation type="submission" date="2017-09" db="EMBL/GenBank/DDBJ databases">
        <title>Depth-based differentiation of microbial function through sediment-hosted aquifers and enrichment of novel symbionts in the deep terrestrial subsurface.</title>
        <authorList>
            <person name="Probst A.J."/>
            <person name="Ladd B."/>
            <person name="Jarett J.K."/>
            <person name="Geller-Mcgrath D.E."/>
            <person name="Sieber C.M.K."/>
            <person name="Emerson J.B."/>
            <person name="Anantharaman K."/>
            <person name="Thomas B.C."/>
            <person name="Malmstrom R."/>
            <person name="Stieglmeier M."/>
            <person name="Klingl A."/>
            <person name="Woyke T."/>
            <person name="Ryan C.M."/>
            <person name="Banfield J.F."/>
        </authorList>
    </citation>
    <scope>NUCLEOTIDE SEQUENCE [LARGE SCALE GENOMIC DNA]</scope>
</reference>
<keyword evidence="1" id="KW-1133">Transmembrane helix</keyword>
<dbReference type="InterPro" id="IPR001322">
    <property type="entry name" value="Lamin_tail_dom"/>
</dbReference>
<dbReference type="InterPro" id="IPR036415">
    <property type="entry name" value="Lamin_tail_dom_sf"/>
</dbReference>
<evidence type="ECO:0000256" key="1">
    <source>
        <dbReference type="SAM" id="Phobius"/>
    </source>
</evidence>
<dbReference type="Pfam" id="PF00932">
    <property type="entry name" value="LTD"/>
    <property type="match status" value="1"/>
</dbReference>
<keyword evidence="1" id="KW-0812">Transmembrane</keyword>
<dbReference type="EMBL" id="PFBC01000062">
    <property type="protein sequence ID" value="PIR87564.1"/>
    <property type="molecule type" value="Genomic_DNA"/>
</dbReference>
<keyword evidence="1" id="KW-0472">Membrane</keyword>
<accession>A0A2H0UMD1</accession>
<sequence length="477" mass="51137">MDINYLKEKIRWGAEWYEARREAVNLFSLFFLVATVCFAIGYLSAGEFSHAAIEIEACSVLDGAPEASTVRSPTSHGGGGASVLASFSPLEIEQVSITSGVIVRDAEPIKSTTTAKVKAKEISWCDFNAGINASINSVILSEVAWMGSEGDANDEWIELKSVVPVQVNLAGWQIQDKGGQIRVALPEKVLSPGEIFVLARQDERVGLWADMTYSGVLGNSNEELRVFNAKCEAVDEVKAGASWPAGDNKEKRSMERGEALSWHSYNGQGQIDNGVLVLGTPGRENSLPPFEFVGAALPPPASVAMEPAELAGEAIEEVVEARELLINCVQIIGAGGETKHDLVEIYNPNSESVNLKGYRLVKRTKTGTSDGSIKSWTSDEFVEAGGFYVWANSGFGGAGANMTTSATLSNDNGVAIRFGPADFGEVIDSVAWGEAENEFIEGAVFFTNPEEGQKLCRNGLMDTDNNADDFWVIGAGN</sequence>
<dbReference type="SUPFAM" id="SSF74853">
    <property type="entry name" value="Lamin A/C globular tail domain"/>
    <property type="match status" value="1"/>
</dbReference>
<dbReference type="Proteomes" id="UP000230903">
    <property type="component" value="Unassembled WGS sequence"/>
</dbReference>
<feature type="transmembrane region" description="Helical" evidence="1">
    <location>
        <begin position="26"/>
        <end position="45"/>
    </location>
</feature>
<gene>
    <name evidence="3" type="ORF">COU10_04125</name>
</gene>
<name>A0A2H0UMD1_9BACT</name>
<comment type="caution">
    <text evidence="3">The sequence shown here is derived from an EMBL/GenBank/DDBJ whole genome shotgun (WGS) entry which is preliminary data.</text>
</comment>
<evidence type="ECO:0000259" key="2">
    <source>
        <dbReference type="PROSITE" id="PS51841"/>
    </source>
</evidence>
<proteinExistence type="predicted"/>